<evidence type="ECO:0000256" key="3">
    <source>
        <dbReference type="ARBA" id="ARBA00022842"/>
    </source>
</evidence>
<sequence length="90" mass="10604">MTERMIHGSLQIANQIILITSGRGFIGSAVTRYWFAHTFDKRQGLKIASPEEIAWRRKWIDDTRLEALARLIEKSEYGQYLLQLLLHRIY</sequence>
<dbReference type="InterPro" id="IPR029044">
    <property type="entry name" value="Nucleotide-diphossugar_trans"/>
</dbReference>
<dbReference type="Gene3D" id="3.90.550.10">
    <property type="entry name" value="Spore Coat Polysaccharide Biosynthesis Protein SpsA, Chain A"/>
    <property type="match status" value="1"/>
</dbReference>
<evidence type="ECO:0000313" key="5">
    <source>
        <dbReference type="EMBL" id="VFK70413.1"/>
    </source>
</evidence>
<dbReference type="PANTHER" id="PTHR43532">
    <property type="entry name" value="GLUCOSE-1-PHOSPHATE THYMIDYLYLTRANSFERASE"/>
    <property type="match status" value="1"/>
</dbReference>
<dbReference type="EMBL" id="CAADFZ010000023">
    <property type="protein sequence ID" value="VFK62314.1"/>
    <property type="molecule type" value="Genomic_DNA"/>
</dbReference>
<evidence type="ECO:0008006" key="6">
    <source>
        <dbReference type="Google" id="ProtNLM"/>
    </source>
</evidence>
<dbReference type="GO" id="GO:0008879">
    <property type="term" value="F:glucose-1-phosphate thymidylyltransferase activity"/>
    <property type="evidence" value="ECO:0007669"/>
    <property type="project" value="InterPro"/>
</dbReference>
<dbReference type="InterPro" id="IPR005907">
    <property type="entry name" value="G1P_thy_trans_s"/>
</dbReference>
<dbReference type="PANTHER" id="PTHR43532:SF1">
    <property type="entry name" value="GLUCOSE-1-PHOSPHATE THYMIDYLYLTRANSFERASE 1"/>
    <property type="match status" value="1"/>
</dbReference>
<proteinExistence type="predicted"/>
<dbReference type="EMBL" id="CAADGD010000028">
    <property type="protein sequence ID" value="VFK70413.1"/>
    <property type="molecule type" value="Genomic_DNA"/>
</dbReference>
<accession>A0A451A8G2</accession>
<keyword evidence="1" id="KW-0808">Transferase</keyword>
<reference evidence="4" key="1">
    <citation type="submission" date="2019-02" db="EMBL/GenBank/DDBJ databases">
        <authorList>
            <person name="Gruber-Vodicka R. H."/>
            <person name="Seah K. B. B."/>
        </authorList>
    </citation>
    <scope>NUCLEOTIDE SEQUENCE</scope>
    <source>
        <strain evidence="5">BECK_BY19</strain>
        <strain evidence="4">BECK_BY8</strain>
    </source>
</reference>
<keyword evidence="2" id="KW-0548">Nucleotidyltransferase</keyword>
<protein>
    <recommendedName>
        <fullName evidence="6">NAD dependent epimerase/dehydratase family protein</fullName>
    </recommendedName>
</protein>
<organism evidence="4">
    <name type="scientific">Candidatus Kentrum sp. UNK</name>
    <dbReference type="NCBI Taxonomy" id="2126344"/>
    <lineage>
        <taxon>Bacteria</taxon>
        <taxon>Pseudomonadati</taxon>
        <taxon>Pseudomonadota</taxon>
        <taxon>Gammaproteobacteria</taxon>
        <taxon>Candidatus Kentrum</taxon>
    </lineage>
</organism>
<evidence type="ECO:0000313" key="4">
    <source>
        <dbReference type="EMBL" id="VFK62314.1"/>
    </source>
</evidence>
<keyword evidence="3" id="KW-0460">Magnesium</keyword>
<evidence type="ECO:0000256" key="1">
    <source>
        <dbReference type="ARBA" id="ARBA00022679"/>
    </source>
</evidence>
<gene>
    <name evidence="4" type="ORF">BECKUNK1418G_GA0071005_102324</name>
    <name evidence="5" type="ORF">BECKUNK1418H_GA0071006_102824</name>
</gene>
<dbReference type="AlphaFoldDB" id="A0A451A8G2"/>
<name>A0A451A8G2_9GAMM</name>
<evidence type="ECO:0000256" key="2">
    <source>
        <dbReference type="ARBA" id="ARBA00022695"/>
    </source>
</evidence>